<dbReference type="EMBL" id="ABEU02000005">
    <property type="protein sequence ID" value="PNR54332.1"/>
    <property type="molecule type" value="Genomic_DNA"/>
</dbReference>
<organism evidence="2">
    <name type="scientific">Physcomitrium patens</name>
    <name type="common">Spreading-leaved earth moss</name>
    <name type="synonym">Physcomitrella patens</name>
    <dbReference type="NCBI Taxonomy" id="3218"/>
    <lineage>
        <taxon>Eukaryota</taxon>
        <taxon>Viridiplantae</taxon>
        <taxon>Streptophyta</taxon>
        <taxon>Embryophyta</taxon>
        <taxon>Bryophyta</taxon>
        <taxon>Bryophytina</taxon>
        <taxon>Bryopsida</taxon>
        <taxon>Funariidae</taxon>
        <taxon>Funariales</taxon>
        <taxon>Funariaceae</taxon>
        <taxon>Physcomitrium</taxon>
    </lineage>
</organism>
<accession>A0A2K1KKN3</accession>
<reference evidence="3" key="3">
    <citation type="submission" date="2020-12" db="UniProtKB">
        <authorList>
            <consortium name="EnsemblPlants"/>
        </authorList>
    </citation>
    <scope>IDENTIFICATION</scope>
</reference>
<evidence type="ECO:0000256" key="1">
    <source>
        <dbReference type="SAM" id="Phobius"/>
    </source>
</evidence>
<keyword evidence="1" id="KW-1133">Transmembrane helix</keyword>
<reference evidence="2 4" key="1">
    <citation type="journal article" date="2008" name="Science">
        <title>The Physcomitrella genome reveals evolutionary insights into the conquest of land by plants.</title>
        <authorList>
            <person name="Rensing S."/>
            <person name="Lang D."/>
            <person name="Zimmer A."/>
            <person name="Terry A."/>
            <person name="Salamov A."/>
            <person name="Shapiro H."/>
            <person name="Nishiyama T."/>
            <person name="Perroud P.-F."/>
            <person name="Lindquist E."/>
            <person name="Kamisugi Y."/>
            <person name="Tanahashi T."/>
            <person name="Sakakibara K."/>
            <person name="Fujita T."/>
            <person name="Oishi K."/>
            <person name="Shin-I T."/>
            <person name="Kuroki Y."/>
            <person name="Toyoda A."/>
            <person name="Suzuki Y."/>
            <person name="Hashimoto A."/>
            <person name="Yamaguchi K."/>
            <person name="Sugano A."/>
            <person name="Kohara Y."/>
            <person name="Fujiyama A."/>
            <person name="Anterola A."/>
            <person name="Aoki S."/>
            <person name="Ashton N."/>
            <person name="Barbazuk W.B."/>
            <person name="Barker E."/>
            <person name="Bennetzen J."/>
            <person name="Bezanilla M."/>
            <person name="Blankenship R."/>
            <person name="Cho S.H."/>
            <person name="Dutcher S."/>
            <person name="Estelle M."/>
            <person name="Fawcett J.A."/>
            <person name="Gundlach H."/>
            <person name="Hanada K."/>
            <person name="Heyl A."/>
            <person name="Hicks K.A."/>
            <person name="Hugh J."/>
            <person name="Lohr M."/>
            <person name="Mayer K."/>
            <person name="Melkozernov A."/>
            <person name="Murata T."/>
            <person name="Nelson D."/>
            <person name="Pils B."/>
            <person name="Prigge M."/>
            <person name="Reiss B."/>
            <person name="Renner T."/>
            <person name="Rombauts S."/>
            <person name="Rushton P."/>
            <person name="Sanderfoot A."/>
            <person name="Schween G."/>
            <person name="Shiu S.-H."/>
            <person name="Stueber K."/>
            <person name="Theodoulou F.L."/>
            <person name="Tu H."/>
            <person name="Van de Peer Y."/>
            <person name="Verrier P.J."/>
            <person name="Waters E."/>
            <person name="Wood A."/>
            <person name="Yang L."/>
            <person name="Cove D."/>
            <person name="Cuming A."/>
            <person name="Hasebe M."/>
            <person name="Lucas S."/>
            <person name="Mishler D.B."/>
            <person name="Reski R."/>
            <person name="Grigoriev I."/>
            <person name="Quatrano R.S."/>
            <person name="Boore J.L."/>
        </authorList>
    </citation>
    <scope>NUCLEOTIDE SEQUENCE [LARGE SCALE GENOMIC DNA]</scope>
    <source>
        <strain evidence="3 4">cv. Gransden 2004</strain>
    </source>
</reference>
<dbReference type="AlphaFoldDB" id="A0A2K1KKN3"/>
<keyword evidence="1" id="KW-0812">Transmembrane</keyword>
<evidence type="ECO:0000313" key="3">
    <source>
        <dbReference type="EnsemblPlants" id="PAC:32953619.CDS.1"/>
    </source>
</evidence>
<evidence type="ECO:0000313" key="4">
    <source>
        <dbReference type="Proteomes" id="UP000006727"/>
    </source>
</evidence>
<dbReference type="InParanoid" id="A0A2K1KKN3"/>
<reference evidence="2 4" key="2">
    <citation type="journal article" date="2018" name="Plant J.">
        <title>The Physcomitrella patens chromosome-scale assembly reveals moss genome structure and evolution.</title>
        <authorList>
            <person name="Lang D."/>
            <person name="Ullrich K.K."/>
            <person name="Murat F."/>
            <person name="Fuchs J."/>
            <person name="Jenkins J."/>
            <person name="Haas F.B."/>
            <person name="Piednoel M."/>
            <person name="Gundlach H."/>
            <person name="Van Bel M."/>
            <person name="Meyberg R."/>
            <person name="Vives C."/>
            <person name="Morata J."/>
            <person name="Symeonidi A."/>
            <person name="Hiss M."/>
            <person name="Muchero W."/>
            <person name="Kamisugi Y."/>
            <person name="Saleh O."/>
            <person name="Blanc G."/>
            <person name="Decker E.L."/>
            <person name="van Gessel N."/>
            <person name="Grimwood J."/>
            <person name="Hayes R.D."/>
            <person name="Graham S.W."/>
            <person name="Gunter L.E."/>
            <person name="McDaniel S.F."/>
            <person name="Hoernstein S.N.W."/>
            <person name="Larsson A."/>
            <person name="Li F.W."/>
            <person name="Perroud P.F."/>
            <person name="Phillips J."/>
            <person name="Ranjan P."/>
            <person name="Rokshar D.S."/>
            <person name="Rothfels C.J."/>
            <person name="Schneider L."/>
            <person name="Shu S."/>
            <person name="Stevenson D.W."/>
            <person name="Thummler F."/>
            <person name="Tillich M."/>
            <person name="Villarreal Aguilar J.C."/>
            <person name="Widiez T."/>
            <person name="Wong G.K."/>
            <person name="Wymore A."/>
            <person name="Zhang Y."/>
            <person name="Zimmer A.D."/>
            <person name="Quatrano R.S."/>
            <person name="Mayer K.F.X."/>
            <person name="Goodstein D."/>
            <person name="Casacuberta J.M."/>
            <person name="Vandepoele K."/>
            <person name="Reski R."/>
            <person name="Cuming A.C."/>
            <person name="Tuskan G.A."/>
            <person name="Maumus F."/>
            <person name="Salse J."/>
            <person name="Schmutz J."/>
            <person name="Rensing S.A."/>
        </authorList>
    </citation>
    <scope>NUCLEOTIDE SEQUENCE [LARGE SCALE GENOMIC DNA]</scope>
    <source>
        <strain evidence="3 4">cv. Gransden 2004</strain>
    </source>
</reference>
<keyword evidence="4" id="KW-1185">Reference proteome</keyword>
<dbReference type="Gramene" id="Pp3c5_22006V3.1">
    <property type="protein sequence ID" value="PAC:32953619.CDS.1"/>
    <property type="gene ID" value="Pp3c5_22006"/>
</dbReference>
<feature type="transmembrane region" description="Helical" evidence="1">
    <location>
        <begin position="6"/>
        <end position="23"/>
    </location>
</feature>
<dbReference type="EnsemblPlants" id="Pp3c5_22006V3.1">
    <property type="protein sequence ID" value="PAC:32953619.CDS.1"/>
    <property type="gene ID" value="Pp3c5_22006"/>
</dbReference>
<gene>
    <name evidence="2" type="ORF">PHYPA_008009</name>
</gene>
<keyword evidence="1" id="KW-0472">Membrane</keyword>
<proteinExistence type="predicted"/>
<name>A0A2K1KKN3_PHYPA</name>
<dbReference type="Proteomes" id="UP000006727">
    <property type="component" value="Chromosome 5"/>
</dbReference>
<protein>
    <submittedName>
        <fullName evidence="2 3">Uncharacterized protein</fullName>
    </submittedName>
</protein>
<sequence length="67" mass="7571">MRDSSLHVFLFLFVFLKFHYIFLNHSADSTKLLKSCVCPHIGLIDLSPHPLGLSLALEDSLFSLTSH</sequence>
<evidence type="ECO:0000313" key="2">
    <source>
        <dbReference type="EMBL" id="PNR54332.1"/>
    </source>
</evidence>